<sequence>MSVGGVTVAAVPLASQSSLHHHHHHHQHHLHHHHINNNNKNNNTHQQQQHPLRAHRGYCPEMFPGTRWDEPKGDGAEEVGETLAGDAGVVRAALQVNGDHDLDPRLDSNRAAFSQRPSWFHVGPESQPPTSTPLSINVNIVLAEPSPLNGGLKLEATDDDCAAAAASDLLLPHINVFRPGSTPAQGPVPRKPPPPYPGTAAPVSLPTGGDGRFHGNALTMATRLTINYGDQEQLQQQQQQQPPPYVPLPSGHFLPLTPPRSQPHSPEVDGDVLASLGLQHQLQNHHHHQQHQQKPMGHHHPHHHHQQQQHRQQHQNQQQDQLCIEIVQHCHAPVKFSPQLYTSGPHNHHHHQQQHQLQDHQQQQVQQHPEAELQLHHQQQQQLLQHCLNSPSLAQSQQSQNHHHHEHDLYQRDVSADDADHNNVAQQHHCLHSNDEQQQHQRESVYNQQHHHQQESVQQHQKQQHQSVHHHNHQQQESLNHHQQQQESVNHQQQQYQKQQQQSIHHQQQQQQESVKDQPQRHQQESLHHHHQHQQHHQQHHQHQQVTPRLPGAPRSGRRTNPELEKRRIHHCLFPGWIPCRGLLQGVHQKFSPESSPEDAHRREAVRVRVGRLHVEVRALRRAHATLPQAHRLAALPVPRVRPGLLSLRPPGAAQQETPVSSTPPTPSPRFPLSSQG</sequence>
<feature type="region of interest" description="Disordered" evidence="1">
    <location>
        <begin position="644"/>
        <end position="677"/>
    </location>
</feature>
<feature type="region of interest" description="Disordered" evidence="1">
    <location>
        <begin position="337"/>
        <end position="378"/>
    </location>
</feature>
<feature type="compositionally biased region" description="Low complexity" evidence="1">
    <location>
        <begin position="455"/>
        <end position="466"/>
    </location>
</feature>
<evidence type="ECO:0000256" key="1">
    <source>
        <dbReference type="SAM" id="MobiDB-lite"/>
    </source>
</evidence>
<evidence type="ECO:0000313" key="2">
    <source>
        <dbReference type="Proteomes" id="UP001318040"/>
    </source>
</evidence>
<feature type="compositionally biased region" description="Basic residues" evidence="1">
    <location>
        <begin position="19"/>
        <end position="35"/>
    </location>
</feature>
<feature type="region of interest" description="Disordered" evidence="1">
    <location>
        <begin position="232"/>
        <end position="270"/>
    </location>
</feature>
<protein>
    <submittedName>
        <fullName evidence="3">Mediator of RNA polymerase II transcription subunit 15-like isoform X1</fullName>
    </submittedName>
</protein>
<feature type="compositionally biased region" description="Low complexity" evidence="1">
    <location>
        <begin position="475"/>
        <end position="512"/>
    </location>
</feature>
<dbReference type="KEGG" id="pmrn:116943471"/>
<feature type="compositionally biased region" description="Basic and acidic residues" evidence="1">
    <location>
        <begin position="432"/>
        <end position="443"/>
    </location>
</feature>
<reference evidence="3" key="1">
    <citation type="submission" date="2025-08" db="UniProtKB">
        <authorList>
            <consortium name="RefSeq"/>
        </authorList>
    </citation>
    <scope>IDENTIFICATION</scope>
    <source>
        <tissue evidence="3">Sperm</tissue>
    </source>
</reference>
<organism evidence="2 3">
    <name type="scientific">Petromyzon marinus</name>
    <name type="common">Sea lamprey</name>
    <dbReference type="NCBI Taxonomy" id="7757"/>
    <lineage>
        <taxon>Eukaryota</taxon>
        <taxon>Metazoa</taxon>
        <taxon>Chordata</taxon>
        <taxon>Craniata</taxon>
        <taxon>Vertebrata</taxon>
        <taxon>Cyclostomata</taxon>
        <taxon>Hyperoartia</taxon>
        <taxon>Petromyzontiformes</taxon>
        <taxon>Petromyzontidae</taxon>
        <taxon>Petromyzon</taxon>
    </lineage>
</organism>
<dbReference type="Proteomes" id="UP001318040">
    <property type="component" value="Chromosome 18"/>
</dbReference>
<feature type="region of interest" description="Disordered" evidence="1">
    <location>
        <begin position="427"/>
        <end position="564"/>
    </location>
</feature>
<feature type="compositionally biased region" description="Basic and acidic residues" evidence="1">
    <location>
        <begin position="514"/>
        <end position="527"/>
    </location>
</feature>
<feature type="region of interest" description="Disordered" evidence="1">
    <location>
        <begin position="178"/>
        <end position="202"/>
    </location>
</feature>
<dbReference type="AlphaFoldDB" id="A0AAJ7T858"/>
<feature type="compositionally biased region" description="Low complexity" evidence="1">
    <location>
        <begin position="36"/>
        <end position="50"/>
    </location>
</feature>
<keyword evidence="2" id="KW-1185">Reference proteome</keyword>
<feature type="compositionally biased region" description="Basic residues" evidence="1">
    <location>
        <begin position="283"/>
        <end position="313"/>
    </location>
</feature>
<gene>
    <name evidence="3" type="primary">LOC116943471</name>
</gene>
<accession>A0AAJ7T858</accession>
<feature type="compositionally biased region" description="Basic residues" evidence="1">
    <location>
        <begin position="528"/>
        <end position="543"/>
    </location>
</feature>
<feature type="compositionally biased region" description="Low complexity" evidence="1">
    <location>
        <begin position="354"/>
        <end position="368"/>
    </location>
</feature>
<evidence type="ECO:0000313" key="3">
    <source>
        <dbReference type="RefSeq" id="XP_032812160.1"/>
    </source>
</evidence>
<name>A0AAJ7T858_PETMA</name>
<feature type="region of interest" description="Disordered" evidence="1">
    <location>
        <begin position="17"/>
        <end position="52"/>
    </location>
</feature>
<feature type="region of interest" description="Disordered" evidence="1">
    <location>
        <begin position="282"/>
        <end position="319"/>
    </location>
</feature>
<proteinExistence type="predicted"/>
<dbReference type="RefSeq" id="XP_032812160.1">
    <property type="nucleotide sequence ID" value="XM_032956269.1"/>
</dbReference>